<name>A0A9Q3F4X7_9BASI</name>
<accession>A0A9Q3F4X7</accession>
<feature type="region of interest" description="Disordered" evidence="1">
    <location>
        <begin position="1"/>
        <end position="32"/>
    </location>
</feature>
<reference evidence="2" key="1">
    <citation type="submission" date="2021-03" db="EMBL/GenBank/DDBJ databases">
        <title>Draft genome sequence of rust myrtle Austropuccinia psidii MF-1, a brazilian biotype.</title>
        <authorList>
            <person name="Quecine M.C."/>
            <person name="Pachon D.M.R."/>
            <person name="Bonatelli M.L."/>
            <person name="Correr F.H."/>
            <person name="Franceschini L.M."/>
            <person name="Leite T.F."/>
            <person name="Margarido G.R.A."/>
            <person name="Almeida C.A."/>
            <person name="Ferrarezi J.A."/>
            <person name="Labate C.A."/>
        </authorList>
    </citation>
    <scope>NUCLEOTIDE SEQUENCE</scope>
    <source>
        <strain evidence="2">MF-1</strain>
    </source>
</reference>
<gene>
    <name evidence="2" type="ORF">O181_074615</name>
</gene>
<evidence type="ECO:0000313" key="3">
    <source>
        <dbReference type="Proteomes" id="UP000765509"/>
    </source>
</evidence>
<keyword evidence="3" id="KW-1185">Reference proteome</keyword>
<evidence type="ECO:0000313" key="2">
    <source>
        <dbReference type="EMBL" id="MBW0534900.1"/>
    </source>
</evidence>
<organism evidence="2 3">
    <name type="scientific">Austropuccinia psidii MF-1</name>
    <dbReference type="NCBI Taxonomy" id="1389203"/>
    <lineage>
        <taxon>Eukaryota</taxon>
        <taxon>Fungi</taxon>
        <taxon>Dikarya</taxon>
        <taxon>Basidiomycota</taxon>
        <taxon>Pucciniomycotina</taxon>
        <taxon>Pucciniomycetes</taxon>
        <taxon>Pucciniales</taxon>
        <taxon>Sphaerophragmiaceae</taxon>
        <taxon>Austropuccinia</taxon>
    </lineage>
</organism>
<feature type="compositionally biased region" description="Basic and acidic residues" evidence="1">
    <location>
        <begin position="1"/>
        <end position="10"/>
    </location>
</feature>
<evidence type="ECO:0000256" key="1">
    <source>
        <dbReference type="SAM" id="MobiDB-lite"/>
    </source>
</evidence>
<proteinExistence type="predicted"/>
<sequence length="105" mass="11685">MTKTTKDKTSFRTRPVRARSYPEGYEPVHDDFQYPSEPVAPMTIPLTRVYIKEARALSPLIQAFLPAQLCYKTSNHISFGISHQSAMSAATSISVQNTHVNGSDV</sequence>
<dbReference type="Proteomes" id="UP000765509">
    <property type="component" value="Unassembled WGS sequence"/>
</dbReference>
<dbReference type="EMBL" id="AVOT02039786">
    <property type="protein sequence ID" value="MBW0534900.1"/>
    <property type="molecule type" value="Genomic_DNA"/>
</dbReference>
<dbReference type="AlphaFoldDB" id="A0A9Q3F4X7"/>
<comment type="caution">
    <text evidence="2">The sequence shown here is derived from an EMBL/GenBank/DDBJ whole genome shotgun (WGS) entry which is preliminary data.</text>
</comment>
<protein>
    <submittedName>
        <fullName evidence="2">Uncharacterized protein</fullName>
    </submittedName>
</protein>